<dbReference type="EMBL" id="JAXRVB010000027">
    <property type="protein sequence ID" value="MDZ5766358.1"/>
    <property type="molecule type" value="Genomic_DNA"/>
</dbReference>
<dbReference type="InterPro" id="IPR055804">
    <property type="entry name" value="DUF7380"/>
</dbReference>
<dbReference type="Proteomes" id="UP001288387">
    <property type="component" value="Unassembled WGS sequence"/>
</dbReference>
<organism evidence="3 4">
    <name type="scientific">Stenotrophomonas maltophilia</name>
    <name type="common">Pseudomonas maltophilia</name>
    <name type="synonym">Xanthomonas maltophilia</name>
    <dbReference type="NCBI Taxonomy" id="40324"/>
    <lineage>
        <taxon>Bacteria</taxon>
        <taxon>Pseudomonadati</taxon>
        <taxon>Pseudomonadota</taxon>
        <taxon>Gammaproteobacteria</taxon>
        <taxon>Lysobacterales</taxon>
        <taxon>Lysobacteraceae</taxon>
        <taxon>Stenotrophomonas</taxon>
        <taxon>Stenotrophomonas maltophilia group</taxon>
    </lineage>
</organism>
<evidence type="ECO:0000259" key="1">
    <source>
        <dbReference type="Pfam" id="PF13910"/>
    </source>
</evidence>
<feature type="domain" description="DUF4209" evidence="1">
    <location>
        <begin position="514"/>
        <end position="603"/>
    </location>
</feature>
<evidence type="ECO:0000313" key="3">
    <source>
        <dbReference type="EMBL" id="MDZ5766358.1"/>
    </source>
</evidence>
<dbReference type="Pfam" id="PF24098">
    <property type="entry name" value="DUF7380"/>
    <property type="match status" value="1"/>
</dbReference>
<reference evidence="3" key="1">
    <citation type="submission" date="2023-12" db="EMBL/GenBank/DDBJ databases">
        <title>'Antibacterial potential of Stenotrophomonas maltophilia cystic fibrosis isolates' (manuscript under preparation).</title>
        <authorList>
            <person name="Crisan C.V."/>
            <person name="Pettis M."/>
            <person name="Goldberg J.B."/>
        </authorList>
    </citation>
    <scope>NUCLEOTIDE SEQUENCE</scope>
    <source>
        <strain evidence="3">CCV129</strain>
    </source>
</reference>
<proteinExistence type="predicted"/>
<protein>
    <submittedName>
        <fullName evidence="3">DUF4209 domain-containing protein</fullName>
    </submittedName>
</protein>
<gene>
    <name evidence="3" type="ORF">U4I38_17975</name>
</gene>
<accession>A0AAJ2TPT5</accession>
<name>A0AAJ2TPT5_STEMA</name>
<dbReference type="Pfam" id="PF13910">
    <property type="entry name" value="DUF4209"/>
    <property type="match status" value="1"/>
</dbReference>
<comment type="caution">
    <text evidence="3">The sequence shown here is derived from an EMBL/GenBank/DDBJ whole genome shotgun (WGS) entry which is preliminary data.</text>
</comment>
<sequence>MSTLTDPDAVDGQPRPRRPLSLLSVPFEPGLLSASGWEDGLVNLDWSDNDWDLAQRIAQRATEAQQSGHVSAFVLLQFVARISSMSLQVGGTTLFMPRIISPDGTSAGLDHISANDLQALMALARQAPTDWLTARCADIALATNRITGRDIQQLAAIGALSYLRLAQHAAANDVTPQAVDHLRRALDLAWRGKRADDAFQAELWATFMAMFQAVLEGPMKGLANRFVDELLRRATTERRHAAAELLEAAAAAIEPAADIDSELTHQLFRLASRLWASLNLVQRSREAGRQAGESLVVRAGRVTTAMVASHWMARGIAELRESHAPRERIRELQRELEDVRLRINDEMGRVAIPVDNRPIHAWVEEHLATTDYPASLMRIAFSFSDYADFPTEVERAKALKADYFSAWFGSTELDANGVPLRSQPRFDPADPEHLETAAIESVCQTRYTFFLAPFILTSVRKLSERFSSSFNDVLSFVERSPGAPEGHHKQIARGLAAGLQHEWDIAGINLLPMVEPMVRTQLKAQGINTLVANKVKGEQERSLSELLELDEEVNILTSGLNFELKALMTHRAGCNLRNRYAHGLICDQQLATYPIVVAWWVVLRMVLEPYR</sequence>
<evidence type="ECO:0000313" key="4">
    <source>
        <dbReference type="Proteomes" id="UP001288387"/>
    </source>
</evidence>
<dbReference type="AlphaFoldDB" id="A0AAJ2TPT5"/>
<dbReference type="RefSeq" id="WP_099552207.1">
    <property type="nucleotide sequence ID" value="NZ_JAKJQX010000001.1"/>
</dbReference>
<evidence type="ECO:0000259" key="2">
    <source>
        <dbReference type="Pfam" id="PF24098"/>
    </source>
</evidence>
<feature type="domain" description="DUF7380" evidence="2">
    <location>
        <begin position="49"/>
        <end position="195"/>
    </location>
</feature>
<dbReference type="InterPro" id="IPR025209">
    <property type="entry name" value="DUF4209"/>
</dbReference>